<gene>
    <name evidence="2" type="ORF">DM484_30900</name>
</gene>
<dbReference type="GO" id="GO:0016787">
    <property type="term" value="F:hydrolase activity"/>
    <property type="evidence" value="ECO:0007669"/>
    <property type="project" value="InterPro"/>
</dbReference>
<dbReference type="AlphaFoldDB" id="A0A2W4SAA2"/>
<comment type="caution">
    <text evidence="2">The sequence shown here is derived from an EMBL/GenBank/DDBJ whole genome shotgun (WGS) entry which is preliminary data.</text>
</comment>
<dbReference type="PANTHER" id="PTHR46623">
    <property type="entry name" value="CARBOXYMETHYLENEBUTENOLIDASE-RELATED"/>
    <property type="match status" value="1"/>
</dbReference>
<dbReference type="Gene3D" id="3.40.50.1820">
    <property type="entry name" value="alpha/beta hydrolase"/>
    <property type="match status" value="1"/>
</dbReference>
<evidence type="ECO:0000313" key="3">
    <source>
        <dbReference type="Proteomes" id="UP000249396"/>
    </source>
</evidence>
<proteinExistence type="predicted"/>
<evidence type="ECO:0000259" key="1">
    <source>
        <dbReference type="Pfam" id="PF01738"/>
    </source>
</evidence>
<dbReference type="EMBL" id="QJPH01000596">
    <property type="protein sequence ID" value="PZN68767.1"/>
    <property type="molecule type" value="Genomic_DNA"/>
</dbReference>
<dbReference type="Pfam" id="PF01738">
    <property type="entry name" value="DLH"/>
    <property type="match status" value="1"/>
</dbReference>
<organism evidence="2 3">
    <name type="scientific">Candidatus Methylumidiphilus alinenensis</name>
    <dbReference type="NCBI Taxonomy" id="2202197"/>
    <lineage>
        <taxon>Bacteria</taxon>
        <taxon>Pseudomonadati</taxon>
        <taxon>Pseudomonadota</taxon>
        <taxon>Gammaproteobacteria</taxon>
        <taxon>Methylococcales</taxon>
        <taxon>Candidatus Methylumidiphilus</taxon>
    </lineage>
</organism>
<dbReference type="InterPro" id="IPR029058">
    <property type="entry name" value="AB_hydrolase_fold"/>
</dbReference>
<reference evidence="2 3" key="1">
    <citation type="journal article" date="2018" name="Aquat. Microb. Ecol.">
        <title>Gammaproteobacterial methanotrophs dominate.</title>
        <authorList>
            <person name="Rissanen A.J."/>
            <person name="Saarenheimo J."/>
            <person name="Tiirola M."/>
            <person name="Peura S."/>
            <person name="Aalto S.L."/>
            <person name="Karvinen A."/>
            <person name="Nykanen H."/>
        </authorList>
    </citation>
    <scope>NUCLEOTIDE SEQUENCE [LARGE SCALE GENOMIC DNA]</scope>
    <source>
        <strain evidence="2">AMbin10</strain>
    </source>
</reference>
<evidence type="ECO:0000313" key="2">
    <source>
        <dbReference type="EMBL" id="PZN68767.1"/>
    </source>
</evidence>
<dbReference type="InterPro" id="IPR002925">
    <property type="entry name" value="Dienelactn_hydro"/>
</dbReference>
<name>A0A2W4SAA2_9GAMM</name>
<feature type="domain" description="Dienelactone hydrolase" evidence="1">
    <location>
        <begin position="66"/>
        <end position="287"/>
    </location>
</feature>
<dbReference type="PANTHER" id="PTHR46623:SF6">
    <property type="entry name" value="ALPHA_BETA-HYDROLASES SUPERFAMILY PROTEIN"/>
    <property type="match status" value="1"/>
</dbReference>
<accession>A0A2W4SAA2</accession>
<protein>
    <submittedName>
        <fullName evidence="2">Carboxymethylenebutenolidase</fullName>
    </submittedName>
</protein>
<dbReference type="SUPFAM" id="SSF53474">
    <property type="entry name" value="alpha/beta-Hydrolases"/>
    <property type="match status" value="1"/>
</dbReference>
<dbReference type="Proteomes" id="UP000249396">
    <property type="component" value="Unassembled WGS sequence"/>
</dbReference>
<dbReference type="InterPro" id="IPR051049">
    <property type="entry name" value="Dienelactone_hydrolase-like"/>
</dbReference>
<sequence length="289" mass="31418">MTAITVNEHAKAEAQANGRRDFLTTLLATGFALAVRPVRSETLISTDTEGLEAGAVLIPVADGSLPAYRAKPKGSGPFPTLLVVQEIFGVHEHIKDITRRLAKLGYLAIAPELYFRQGDVSTLASIDDIREKVISKVADKQVLADLDACLAWVASNGGDADRLGITGFCWGGRIVWLYAAHQAKLKAGVAWYGRVKGPTNELNPRQPVDLAAELKAPVLGLYGGKDQGIPVESVEELRSAIQAAGGNAEIHIYPEAPHAFFADYRPSYRQEVAEDGWRRLQSWFKRFGV</sequence>